<dbReference type="InterPro" id="IPR036852">
    <property type="entry name" value="Peptidase_S8/S53_dom_sf"/>
</dbReference>
<keyword evidence="10" id="KW-0106">Calcium</keyword>
<feature type="active site" description="Charge relay system" evidence="11">
    <location>
        <position position="98"/>
    </location>
</feature>
<dbReference type="eggNOG" id="COG1404">
    <property type="taxonomic scope" value="Bacteria"/>
</dbReference>
<dbReference type="PANTHER" id="PTHR42884:SF14">
    <property type="entry name" value="NEUROENDOCRINE CONVERTASE 1"/>
    <property type="match status" value="1"/>
</dbReference>
<feature type="region of interest" description="Disordered" evidence="12">
    <location>
        <begin position="689"/>
        <end position="755"/>
    </location>
</feature>
<keyword evidence="15" id="KW-1185">Reference proteome</keyword>
<keyword evidence="6" id="KW-0732">Signal</keyword>
<dbReference type="Gene3D" id="2.150.10.10">
    <property type="entry name" value="Serralysin-like metalloprotease, C-terminal"/>
    <property type="match status" value="3"/>
</dbReference>
<feature type="domain" description="P/Homo B" evidence="13">
    <location>
        <begin position="345"/>
        <end position="491"/>
    </location>
</feature>
<dbReference type="PRINTS" id="PR00723">
    <property type="entry name" value="SUBTILISIN"/>
</dbReference>
<dbReference type="PROSITE" id="PS00138">
    <property type="entry name" value="SUBTILASE_SER"/>
    <property type="match status" value="1"/>
</dbReference>
<evidence type="ECO:0000256" key="4">
    <source>
        <dbReference type="ARBA" id="ARBA00022525"/>
    </source>
</evidence>
<dbReference type="eggNOG" id="COG4935">
    <property type="taxonomic scope" value="Bacteria"/>
</dbReference>
<evidence type="ECO:0000256" key="10">
    <source>
        <dbReference type="ARBA" id="ARBA00022837"/>
    </source>
</evidence>
<evidence type="ECO:0000256" key="3">
    <source>
        <dbReference type="ARBA" id="ARBA00005325"/>
    </source>
</evidence>
<dbReference type="Gene3D" id="2.60.120.260">
    <property type="entry name" value="Galactose-binding domain-like"/>
    <property type="match status" value="1"/>
</dbReference>
<dbReference type="SUPFAM" id="SSF52743">
    <property type="entry name" value="Subtilisin-like"/>
    <property type="match status" value="1"/>
</dbReference>
<comment type="cofactor">
    <cofactor evidence="1">
        <name>Ca(2+)</name>
        <dbReference type="ChEBI" id="CHEBI:29108"/>
    </cofactor>
</comment>
<dbReference type="GO" id="GO:0005509">
    <property type="term" value="F:calcium ion binding"/>
    <property type="evidence" value="ECO:0007669"/>
    <property type="project" value="InterPro"/>
</dbReference>
<dbReference type="CDD" id="cd04059">
    <property type="entry name" value="Peptidases_S8_Protein_convertases_Kexins_Furin-like"/>
    <property type="match status" value="1"/>
</dbReference>
<dbReference type="PANTHER" id="PTHR42884">
    <property type="entry name" value="PROPROTEIN CONVERTASE SUBTILISIN/KEXIN-RELATED"/>
    <property type="match status" value="1"/>
</dbReference>
<dbReference type="InterPro" id="IPR015500">
    <property type="entry name" value="Peptidase_S8_subtilisin-rel"/>
</dbReference>
<dbReference type="SUPFAM" id="SSF49785">
    <property type="entry name" value="Galactose-binding domain-like"/>
    <property type="match status" value="1"/>
</dbReference>
<dbReference type="InterPro" id="IPR001343">
    <property type="entry name" value="Hemolysn_Ca-bd"/>
</dbReference>
<proteinExistence type="inferred from homology"/>
<dbReference type="InterPro" id="IPR018511">
    <property type="entry name" value="Hemolysin-typ_Ca-bd_CS"/>
</dbReference>
<dbReference type="Pfam" id="PF00082">
    <property type="entry name" value="Peptidase_S8"/>
    <property type="match status" value="1"/>
</dbReference>
<dbReference type="GO" id="GO:0005615">
    <property type="term" value="C:extracellular space"/>
    <property type="evidence" value="ECO:0007669"/>
    <property type="project" value="InterPro"/>
</dbReference>
<dbReference type="InterPro" id="IPR011049">
    <property type="entry name" value="Serralysin-like_metalloprot_C"/>
</dbReference>
<dbReference type="EMBL" id="AATQ01000009">
    <property type="protein sequence ID" value="EAU47040.1"/>
    <property type="molecule type" value="Genomic_DNA"/>
</dbReference>
<dbReference type="InterPro" id="IPR022398">
    <property type="entry name" value="Peptidase_S8_His-AS"/>
</dbReference>
<dbReference type="STRING" id="314265.R2601_04713"/>
<dbReference type="InterPro" id="IPR023828">
    <property type="entry name" value="Peptidase_S8_Ser-AS"/>
</dbReference>
<dbReference type="Pfam" id="PF00353">
    <property type="entry name" value="HemolysinCabind"/>
    <property type="match status" value="3"/>
</dbReference>
<dbReference type="GO" id="GO:0016020">
    <property type="term" value="C:membrane"/>
    <property type="evidence" value="ECO:0007669"/>
    <property type="project" value="TreeGrafter"/>
</dbReference>
<evidence type="ECO:0000256" key="8">
    <source>
        <dbReference type="ARBA" id="ARBA00022801"/>
    </source>
</evidence>
<sequence length="949" mass="99695">MQTLQAKILGAGIADEFLSDERVGETWYLEGSGKSDVKVDVASVWEDYTGEGVKVGVIDSQIDYTHEDLGAYDTSLDYNFALESGDLSLRSRDITDRHGTTVAGVIAAEGGNGTGSVGIAPGVTLVGFGIDYGSSNAVENVLQALRASVALDVVNNSWSFASNFSDRFWLGEDGAEMEATLRHVVETGRDGLGTSIVFSAGNGGTYGSSNYHNFQNSPYTIAVGGVTAEGDAWDKTSLGANVLISAPAENVLSTAPNGYSYVSGTSFAAPAVSATIALMLEANPDLGYRDIQKILSLSARRDGLTDELSVGNGWITNGADDFNGGGQHFSDSTGFGFLNVHDAVRLAETWTTQKTLEGLDTVEVKGKSDAVLKAGSNDHISYDIEVTEDIEVEHVELAMGLTWRFTGDLDVYLTSPDGTTVQLVYSIEDRDFIGTLRNFEFSSVASMGEMGKGTWTVDIYNRDPDSVDIDGSAMTGSLNNVTLTLHGETDGLADDVYVYNDEFGTLYEGADLSDRQVLWDKDGGIDAINAAAVTSDSLIDLSGASASEIAGVKLKIGVPDSIENAFGGDGDDTLVGTDGDNLLSGGRGDDSLHYSSGNDTIDGGAGVDTLRIAALSTEIEGAFADPYTFLMRQGDENALSHVKNVEFFAFQDVTYSVSQLIVIYGESDVPVVVETPDEVVVEAPVEAVPEPDPVTAPEPEVPTEEAVEETPEEPVEDTPEAPVDDTPETGTEYDRTETGTVGDDQMRGHYGSDDMSGLGGNDTIFGRGGADRIHGGAGDDKLVAGGGDDIVYGGGGEDIINGGDGNDRIFGGADRDRLIGSVGDDSLYGGEGNDVLRGDDGNDLLVGGAGRDVMLGGDGADTFVFDLADNASMDVIRDFNAEEGDRIVVEGLQGAGSVELSLFEKKGTFFLQAEAGDEVYRIAKILGDDVTGLTIEEQDFGSGSGFLLS</sequence>
<evidence type="ECO:0000259" key="13">
    <source>
        <dbReference type="PROSITE" id="PS51829"/>
    </source>
</evidence>
<keyword evidence="9 11" id="KW-0720">Serine protease</keyword>
<dbReference type="InterPro" id="IPR000209">
    <property type="entry name" value="Peptidase_S8/S53_dom"/>
</dbReference>
<organism evidence="14 15">
    <name type="scientific">Salipiger bermudensis (strain DSM 26914 / JCM 13377 / KCTC 12554 / HTCC2601)</name>
    <name type="common">Pelagibaca bermudensis</name>
    <dbReference type="NCBI Taxonomy" id="314265"/>
    <lineage>
        <taxon>Bacteria</taxon>
        <taxon>Pseudomonadati</taxon>
        <taxon>Pseudomonadota</taxon>
        <taxon>Alphaproteobacteria</taxon>
        <taxon>Rhodobacterales</taxon>
        <taxon>Roseobacteraceae</taxon>
        <taxon>Salipiger</taxon>
    </lineage>
</organism>
<evidence type="ECO:0000256" key="12">
    <source>
        <dbReference type="SAM" id="MobiDB-lite"/>
    </source>
</evidence>
<dbReference type="Pfam" id="PF08548">
    <property type="entry name" value="Peptidase_M10_C"/>
    <property type="match status" value="1"/>
</dbReference>
<reference evidence="14 15" key="1">
    <citation type="journal article" date="2010" name="J. Bacteriol.">
        <title>Genome sequences of Pelagibaca bermudensis HTCC2601T and Maritimibacter alkaliphilus HTCC2654T, the type strains of two marine Roseobacter genera.</title>
        <authorList>
            <person name="Thrash J.C."/>
            <person name="Cho J.C."/>
            <person name="Ferriera S."/>
            <person name="Johnson J."/>
            <person name="Vergin K.L."/>
            <person name="Giovannoni S.J."/>
        </authorList>
    </citation>
    <scope>NUCLEOTIDE SEQUENCE [LARGE SCALE GENOMIC DNA]</scope>
    <source>
        <strain evidence="15">DSM 26914 / JCM 13377 / KCTC 12554 / HTCC2601</strain>
    </source>
</reference>
<dbReference type="eggNOG" id="COG2931">
    <property type="taxonomic scope" value="Bacteria"/>
</dbReference>
<dbReference type="PROSITE" id="PS51829">
    <property type="entry name" value="P_HOMO_B"/>
    <property type="match status" value="1"/>
</dbReference>
<dbReference type="Pfam" id="PF01483">
    <property type="entry name" value="P_proprotein"/>
    <property type="match status" value="1"/>
</dbReference>
<dbReference type="PRINTS" id="PR00313">
    <property type="entry name" value="CABNDNGRPT"/>
</dbReference>
<name>Q0FSG1_SALBH</name>
<dbReference type="AlphaFoldDB" id="Q0FSG1"/>
<comment type="caution">
    <text evidence="14">The sequence shown here is derived from an EMBL/GenBank/DDBJ whole genome shotgun (WGS) entry which is preliminary data.</text>
</comment>
<dbReference type="SUPFAM" id="SSF51120">
    <property type="entry name" value="beta-Roll"/>
    <property type="match status" value="3"/>
</dbReference>
<accession>Q0FSG1</accession>
<dbReference type="GO" id="GO:0012505">
    <property type="term" value="C:endomembrane system"/>
    <property type="evidence" value="ECO:0007669"/>
    <property type="project" value="UniProtKB-ARBA"/>
</dbReference>
<keyword evidence="5 11" id="KW-0645">Protease</keyword>
<dbReference type="PROSITE" id="PS00330">
    <property type="entry name" value="HEMOLYSIN_CALCIUM"/>
    <property type="match status" value="2"/>
</dbReference>
<dbReference type="InterPro" id="IPR002884">
    <property type="entry name" value="P_dom"/>
</dbReference>
<evidence type="ECO:0000313" key="14">
    <source>
        <dbReference type="EMBL" id="EAU47040.1"/>
    </source>
</evidence>
<evidence type="ECO:0000256" key="1">
    <source>
        <dbReference type="ARBA" id="ARBA00001913"/>
    </source>
</evidence>
<feature type="compositionally biased region" description="Acidic residues" evidence="12">
    <location>
        <begin position="701"/>
        <end position="727"/>
    </location>
</feature>
<dbReference type="OrthoDB" id="9795675at2"/>
<comment type="similarity">
    <text evidence="3">Belongs to the peptidase S8 family. Furin subfamily.</text>
</comment>
<evidence type="ECO:0000256" key="2">
    <source>
        <dbReference type="ARBA" id="ARBA00004613"/>
    </source>
</evidence>
<feature type="active site" description="Charge relay system" evidence="11">
    <location>
        <position position="59"/>
    </location>
</feature>
<evidence type="ECO:0000256" key="6">
    <source>
        <dbReference type="ARBA" id="ARBA00022729"/>
    </source>
</evidence>
<dbReference type="Gene3D" id="3.40.50.200">
    <property type="entry name" value="Peptidase S8/S53 domain"/>
    <property type="match status" value="1"/>
</dbReference>
<dbReference type="GO" id="GO:0016485">
    <property type="term" value="P:protein processing"/>
    <property type="evidence" value="ECO:0007669"/>
    <property type="project" value="TreeGrafter"/>
</dbReference>
<dbReference type="PROSITE" id="PS51892">
    <property type="entry name" value="SUBTILASE"/>
    <property type="match status" value="1"/>
</dbReference>
<keyword evidence="8 11" id="KW-0378">Hydrolase</keyword>
<dbReference type="PROSITE" id="PS00137">
    <property type="entry name" value="SUBTILASE_HIS"/>
    <property type="match status" value="1"/>
</dbReference>
<dbReference type="InterPro" id="IPR034182">
    <property type="entry name" value="Kexin/furin"/>
</dbReference>
<dbReference type="Proteomes" id="UP000006230">
    <property type="component" value="Unassembled WGS sequence"/>
</dbReference>
<dbReference type="InterPro" id="IPR008979">
    <property type="entry name" value="Galactose-bd-like_sf"/>
</dbReference>
<keyword evidence="4" id="KW-0964">Secreted</keyword>
<evidence type="ECO:0000256" key="11">
    <source>
        <dbReference type="PROSITE-ProRule" id="PRU01240"/>
    </source>
</evidence>
<gene>
    <name evidence="14" type="ORF">R2601_04713</name>
</gene>
<dbReference type="InterPro" id="IPR013858">
    <property type="entry name" value="Peptidase_M10B_C"/>
</dbReference>
<evidence type="ECO:0000256" key="5">
    <source>
        <dbReference type="ARBA" id="ARBA00022670"/>
    </source>
</evidence>
<protein>
    <recommendedName>
        <fullName evidence="13">P/Homo B domain-containing protein</fullName>
    </recommendedName>
</protein>
<dbReference type="HOGENOM" id="CLU_009911_0_0_5"/>
<feature type="compositionally biased region" description="Pro residues" evidence="12">
    <location>
        <begin position="690"/>
        <end position="700"/>
    </location>
</feature>
<feature type="active site" description="Charge relay system" evidence="11">
    <location>
        <position position="266"/>
    </location>
</feature>
<dbReference type="GO" id="GO:0005737">
    <property type="term" value="C:cytoplasm"/>
    <property type="evidence" value="ECO:0007669"/>
    <property type="project" value="UniProtKB-ARBA"/>
</dbReference>
<evidence type="ECO:0000256" key="7">
    <source>
        <dbReference type="ARBA" id="ARBA00022737"/>
    </source>
</evidence>
<keyword evidence="7" id="KW-0677">Repeat</keyword>
<comment type="subcellular location">
    <subcellularLocation>
        <location evidence="2">Secreted</location>
    </subcellularLocation>
</comment>
<dbReference type="RefSeq" id="WP_007802583.1">
    <property type="nucleotide sequence ID" value="NZ_DS022277.1"/>
</dbReference>
<dbReference type="GO" id="GO:0004252">
    <property type="term" value="F:serine-type endopeptidase activity"/>
    <property type="evidence" value="ECO:0007669"/>
    <property type="project" value="UniProtKB-UniRule"/>
</dbReference>
<evidence type="ECO:0000256" key="9">
    <source>
        <dbReference type="ARBA" id="ARBA00022825"/>
    </source>
</evidence>
<evidence type="ECO:0000313" key="15">
    <source>
        <dbReference type="Proteomes" id="UP000006230"/>
    </source>
</evidence>